<evidence type="ECO:0000313" key="5">
    <source>
        <dbReference type="Proteomes" id="UP001311799"/>
    </source>
</evidence>
<evidence type="ECO:0000256" key="1">
    <source>
        <dbReference type="ARBA" id="ARBA00004123"/>
    </source>
</evidence>
<dbReference type="GO" id="GO:0006310">
    <property type="term" value="P:DNA recombination"/>
    <property type="evidence" value="ECO:0007669"/>
    <property type="project" value="InterPro"/>
</dbReference>
<dbReference type="InterPro" id="IPR013970">
    <property type="entry name" value="Rfa2"/>
</dbReference>
<dbReference type="GO" id="GO:0006260">
    <property type="term" value="P:DNA replication"/>
    <property type="evidence" value="ECO:0007669"/>
    <property type="project" value="InterPro"/>
</dbReference>
<sequence>MQNSIENARRVNKEELHNFINKQVRFVGKVLSIEGEVAVLEAPDGGTVRCKTMSPPPSTYVEVIAQVMPDLSLTQTDFMFDLGSSLNMELVNESIKLSFHPKLRQHWEPVSNSN</sequence>
<gene>
    <name evidence="4" type="ORF">RS030_213338</name>
</gene>
<comment type="caution">
    <text evidence="4">The sequence shown here is derived from an EMBL/GenBank/DDBJ whole genome shotgun (WGS) entry which is preliminary data.</text>
</comment>
<keyword evidence="3" id="KW-0539">Nucleus</keyword>
<dbReference type="GO" id="GO:0006281">
    <property type="term" value="P:DNA repair"/>
    <property type="evidence" value="ECO:0007669"/>
    <property type="project" value="InterPro"/>
</dbReference>
<dbReference type="CDD" id="cd04479">
    <property type="entry name" value="RPA3"/>
    <property type="match status" value="1"/>
</dbReference>
<reference evidence="4 5" key="1">
    <citation type="submission" date="2023-10" db="EMBL/GenBank/DDBJ databases">
        <title>Comparative genomics analysis reveals potential genetic determinants of host preference in Cryptosporidium xiaoi.</title>
        <authorList>
            <person name="Xiao L."/>
            <person name="Li J."/>
        </authorList>
    </citation>
    <scope>NUCLEOTIDE SEQUENCE [LARGE SCALE GENOMIC DNA]</scope>
    <source>
        <strain evidence="4 5">52996</strain>
    </source>
</reference>
<keyword evidence="5" id="KW-1185">Reference proteome</keyword>
<accession>A0AAV9XZG0</accession>
<evidence type="ECO:0000256" key="2">
    <source>
        <dbReference type="ARBA" id="ARBA00009761"/>
    </source>
</evidence>
<dbReference type="EMBL" id="JAWDEY010000013">
    <property type="protein sequence ID" value="KAK6589302.1"/>
    <property type="molecule type" value="Genomic_DNA"/>
</dbReference>
<dbReference type="InterPro" id="IPR012340">
    <property type="entry name" value="NA-bd_OB-fold"/>
</dbReference>
<dbReference type="SUPFAM" id="SSF50249">
    <property type="entry name" value="Nucleic acid-binding proteins"/>
    <property type="match status" value="1"/>
</dbReference>
<dbReference type="Gene3D" id="2.40.50.140">
    <property type="entry name" value="Nucleic acid-binding proteins"/>
    <property type="match status" value="1"/>
</dbReference>
<comment type="subcellular location">
    <subcellularLocation>
        <location evidence="1">Nucleus</location>
    </subcellularLocation>
</comment>
<dbReference type="GO" id="GO:0003677">
    <property type="term" value="F:DNA binding"/>
    <property type="evidence" value="ECO:0007669"/>
    <property type="project" value="InterPro"/>
</dbReference>
<comment type="similarity">
    <text evidence="2">Belongs to the replication factor A protein 3 family.</text>
</comment>
<name>A0AAV9XZG0_9CRYT</name>
<dbReference type="Pfam" id="PF08661">
    <property type="entry name" value="Rep_fac-A_3"/>
    <property type="match status" value="1"/>
</dbReference>
<evidence type="ECO:0000256" key="3">
    <source>
        <dbReference type="ARBA" id="ARBA00023242"/>
    </source>
</evidence>
<dbReference type="Proteomes" id="UP001311799">
    <property type="component" value="Unassembled WGS sequence"/>
</dbReference>
<organism evidence="4 5">
    <name type="scientific">Cryptosporidium xiaoi</name>
    <dbReference type="NCBI Taxonomy" id="659607"/>
    <lineage>
        <taxon>Eukaryota</taxon>
        <taxon>Sar</taxon>
        <taxon>Alveolata</taxon>
        <taxon>Apicomplexa</taxon>
        <taxon>Conoidasida</taxon>
        <taxon>Coccidia</taxon>
        <taxon>Eucoccidiorida</taxon>
        <taxon>Eimeriorina</taxon>
        <taxon>Cryptosporidiidae</taxon>
        <taxon>Cryptosporidium</taxon>
    </lineage>
</organism>
<dbReference type="GO" id="GO:0031981">
    <property type="term" value="C:nuclear lumen"/>
    <property type="evidence" value="ECO:0007669"/>
    <property type="project" value="UniProtKB-ARBA"/>
</dbReference>
<evidence type="ECO:0000313" key="4">
    <source>
        <dbReference type="EMBL" id="KAK6589302.1"/>
    </source>
</evidence>
<proteinExistence type="inferred from homology"/>
<dbReference type="AlphaFoldDB" id="A0AAV9XZG0"/>
<protein>
    <submittedName>
        <fullName evidence="4">Replication A3</fullName>
    </submittedName>
</protein>